<feature type="compositionally biased region" description="Low complexity" evidence="20">
    <location>
        <begin position="1125"/>
        <end position="1142"/>
    </location>
</feature>
<feature type="region of interest" description="Disordered" evidence="20">
    <location>
        <begin position="478"/>
        <end position="514"/>
    </location>
</feature>
<dbReference type="InterPro" id="IPR010666">
    <property type="entry name" value="Znf_GRF"/>
</dbReference>
<keyword evidence="7" id="KW-0378">Hydrolase</keyword>
<dbReference type="GO" id="GO:0005634">
    <property type="term" value="C:nucleus"/>
    <property type="evidence" value="ECO:0007669"/>
    <property type="project" value="UniProtKB-SubCell"/>
</dbReference>
<comment type="catalytic activity">
    <reaction evidence="15">
        <text>ATP + H2O = ADP + phosphate + H(+)</text>
        <dbReference type="Rhea" id="RHEA:13065"/>
        <dbReference type="ChEBI" id="CHEBI:15377"/>
        <dbReference type="ChEBI" id="CHEBI:15378"/>
        <dbReference type="ChEBI" id="CHEBI:30616"/>
        <dbReference type="ChEBI" id="CHEBI:43474"/>
        <dbReference type="ChEBI" id="CHEBI:456216"/>
        <dbReference type="EC" id="5.6.2.3"/>
    </reaction>
</comment>
<organism evidence="22 23">
    <name type="scientific">Junco hyemalis</name>
    <name type="common">Dark-eyed junco</name>
    <dbReference type="NCBI Taxonomy" id="40217"/>
    <lineage>
        <taxon>Eukaryota</taxon>
        <taxon>Metazoa</taxon>
        <taxon>Chordata</taxon>
        <taxon>Craniata</taxon>
        <taxon>Vertebrata</taxon>
        <taxon>Euteleostomi</taxon>
        <taxon>Archelosauria</taxon>
        <taxon>Archosauria</taxon>
        <taxon>Dinosauria</taxon>
        <taxon>Saurischia</taxon>
        <taxon>Theropoda</taxon>
        <taxon>Coelurosauria</taxon>
        <taxon>Aves</taxon>
        <taxon>Neognathae</taxon>
        <taxon>Neoaves</taxon>
        <taxon>Telluraves</taxon>
        <taxon>Australaves</taxon>
        <taxon>Passeriformes</taxon>
        <taxon>Passerellidae</taxon>
        <taxon>Junco</taxon>
    </lineage>
</organism>
<dbReference type="FunFam" id="3.40.50.300:FF:001087">
    <property type="entry name" value="ZGRF1 isoform 9"/>
    <property type="match status" value="1"/>
</dbReference>
<evidence type="ECO:0000256" key="8">
    <source>
        <dbReference type="ARBA" id="ARBA00022806"/>
    </source>
</evidence>
<evidence type="ECO:0000256" key="1">
    <source>
        <dbReference type="ARBA" id="ARBA00004123"/>
    </source>
</evidence>
<dbReference type="GO" id="GO:0035861">
    <property type="term" value="C:site of double-strand break"/>
    <property type="evidence" value="ECO:0007669"/>
    <property type="project" value="TreeGrafter"/>
</dbReference>
<keyword evidence="23" id="KW-1185">Reference proteome</keyword>
<feature type="domain" description="GRF-type" evidence="21">
    <location>
        <begin position="1283"/>
        <end position="1325"/>
    </location>
</feature>
<feature type="compositionally biased region" description="Gly residues" evidence="20">
    <location>
        <begin position="1143"/>
        <end position="1153"/>
    </location>
</feature>
<keyword evidence="6 19" id="KW-0863">Zinc-finger</keyword>
<evidence type="ECO:0000256" key="7">
    <source>
        <dbReference type="ARBA" id="ARBA00022801"/>
    </source>
</evidence>
<evidence type="ECO:0000256" key="6">
    <source>
        <dbReference type="ARBA" id="ARBA00022771"/>
    </source>
</evidence>
<dbReference type="Pfam" id="PF10382">
    <property type="entry name" value="ZGRF1-like_N"/>
    <property type="match status" value="1"/>
</dbReference>
<feature type="compositionally biased region" description="Polar residues" evidence="20">
    <location>
        <begin position="1022"/>
        <end position="1038"/>
    </location>
</feature>
<protein>
    <recommendedName>
        <fullName evidence="17">5'-3' DNA helicase ZGRF1</fullName>
        <ecNumber evidence="14">5.6.2.3</ecNumber>
    </recommendedName>
    <alternativeName>
        <fullName evidence="18">GRF-type zinc finger domain-containing protein 1</fullName>
    </alternativeName>
</protein>
<feature type="region of interest" description="Disordered" evidence="20">
    <location>
        <begin position="200"/>
        <end position="229"/>
    </location>
</feature>
<dbReference type="CDD" id="cd18808">
    <property type="entry name" value="SF1_C_Upf1"/>
    <property type="match status" value="1"/>
</dbReference>
<evidence type="ECO:0000256" key="3">
    <source>
        <dbReference type="ARBA" id="ARBA00022723"/>
    </source>
</evidence>
<dbReference type="SUPFAM" id="SSF52540">
    <property type="entry name" value="P-loop containing nucleoside triphosphate hydrolases"/>
    <property type="match status" value="1"/>
</dbReference>
<dbReference type="PROSITE" id="PS51999">
    <property type="entry name" value="ZF_GRF"/>
    <property type="match status" value="1"/>
</dbReference>
<keyword evidence="8" id="KW-0347">Helicase</keyword>
<keyword evidence="12" id="KW-0413">Isomerase</keyword>
<accession>A0A8C5IC62</accession>
<keyword evidence="2" id="KW-0597">Phosphoprotein</keyword>
<dbReference type="Proteomes" id="UP000694408">
    <property type="component" value="Unplaced"/>
</dbReference>
<evidence type="ECO:0000256" key="17">
    <source>
        <dbReference type="ARBA" id="ARBA00072540"/>
    </source>
</evidence>
<dbReference type="Pfam" id="PF13086">
    <property type="entry name" value="AAA_11"/>
    <property type="match status" value="1"/>
</dbReference>
<dbReference type="PANTHER" id="PTHR28535">
    <property type="entry name" value="ZINC FINGER GRF-TYPE CONTAINING 1"/>
    <property type="match status" value="1"/>
</dbReference>
<dbReference type="EC" id="5.6.2.3" evidence="14"/>
<evidence type="ECO:0000313" key="23">
    <source>
        <dbReference type="Proteomes" id="UP000694408"/>
    </source>
</evidence>
<keyword evidence="9" id="KW-0862">Zinc</keyword>
<feature type="region of interest" description="Disordered" evidence="20">
    <location>
        <begin position="412"/>
        <end position="433"/>
    </location>
</feature>
<evidence type="ECO:0000256" key="14">
    <source>
        <dbReference type="ARBA" id="ARBA00044969"/>
    </source>
</evidence>
<dbReference type="GO" id="GO:0006302">
    <property type="term" value="P:double-strand break repair"/>
    <property type="evidence" value="ECO:0007669"/>
    <property type="project" value="TreeGrafter"/>
</dbReference>
<feature type="compositionally biased region" description="Polar residues" evidence="20">
    <location>
        <begin position="412"/>
        <end position="425"/>
    </location>
</feature>
<proteinExistence type="predicted"/>
<reference evidence="22" key="1">
    <citation type="submission" date="2025-08" db="UniProtKB">
        <authorList>
            <consortium name="Ensembl"/>
        </authorList>
    </citation>
    <scope>IDENTIFICATION</scope>
</reference>
<keyword evidence="10" id="KW-0067">ATP-binding</keyword>
<dbReference type="InterPro" id="IPR052800">
    <property type="entry name" value="DNA_Repair_Helicase_ZGRF1"/>
</dbReference>
<dbReference type="Pfam" id="PF13087">
    <property type="entry name" value="AAA_12"/>
    <property type="match status" value="1"/>
</dbReference>
<dbReference type="GO" id="GO:0005524">
    <property type="term" value="F:ATP binding"/>
    <property type="evidence" value="ECO:0007669"/>
    <property type="project" value="UniProtKB-KW"/>
</dbReference>
<feature type="region of interest" description="Disordered" evidence="20">
    <location>
        <begin position="847"/>
        <end position="867"/>
    </location>
</feature>
<reference evidence="22" key="2">
    <citation type="submission" date="2025-09" db="UniProtKB">
        <authorList>
            <consortium name="Ensembl"/>
        </authorList>
    </citation>
    <scope>IDENTIFICATION</scope>
</reference>
<dbReference type="OMA" id="EGTRPGM"/>
<feature type="region of interest" description="Disordered" evidence="20">
    <location>
        <begin position="1021"/>
        <end position="1081"/>
    </location>
</feature>
<evidence type="ECO:0000256" key="19">
    <source>
        <dbReference type="PROSITE-ProRule" id="PRU01343"/>
    </source>
</evidence>
<evidence type="ECO:0000256" key="15">
    <source>
        <dbReference type="ARBA" id="ARBA00048954"/>
    </source>
</evidence>
<dbReference type="Pfam" id="PF06839">
    <property type="entry name" value="Zn_ribbon_GRF"/>
    <property type="match status" value="1"/>
</dbReference>
<dbReference type="GO" id="GO:0008270">
    <property type="term" value="F:zinc ion binding"/>
    <property type="evidence" value="ECO:0007669"/>
    <property type="project" value="UniProtKB-KW"/>
</dbReference>
<dbReference type="PANTHER" id="PTHR28535:SF1">
    <property type="entry name" value="PROTEIN ZGRF1"/>
    <property type="match status" value="1"/>
</dbReference>
<sequence>MASQEFTVLYTHQKMKKSKTWQDGILRVRTGKNQATLFDDKGQCLESIFLKSQVTPGDDLESERYLITVEAAKVSEKPSEERPKQAETPAVDRNCVKPALLPPRHLPVGLKRKFTGFRGPRQVEKKTPAVEDEGKAAVLPSSKGCQGSFPSQFYISSPLFSTVCRKDAGTNPSAGSQEEGCRDNGREQMSVSSLLSAPFSDSWEGTQRQNSHQVAGKQESPLLTGHTGAGAVSHHIRSTAQIIALLKSKPAQGHHREQTFGAIGCLSRVQAAQNAGLCDRKSPVLPALSGDPAKGLVPDTQHLPFVQGNVKDTKDWNVLALANSAEQPCGEEVTGHRQDKKVNYLSQDLQGDCNTSSYFLPESTVSRMSGSQFVPSSGDISPSASPTFESHPFGYREHSGTDRLRENCSVKMQSEFQPRQSSEGLSNDPELSGDVTLAEAGVGKEGTGCSPDGELMEVSFNLMEAFDFNDMGNEDVCEREGKGFSEGDTPSWSPGSFQGGDGAQGAALSPHWKPHSCCDVETQSKNEVKCSKSDGEGGPPPQLCDSDARRAVEDAANQTKTQVELLGDGHNIKEISESQSSFEGSKQEEDLDGCAALTISGTSWLKKQHSDLLPGDTSVNECHPETRLSEATGSLTGISPSRIISALDQKTEGGVTQLGCMGSPDVGSEHFWAARSGDMKPGSPLLALSQKSDPLGGGCSSPEETAVGGTVLENAECRTASPEACQGETIGVDCLKCTAVAENCSGFSDLVNDIALLRALTQHSTALESLQRMEENTNMFCGTDPPKETLEPLEKHQAIKEFTEMPYSESLQASSCSYFDSPALMPNCVDSLLQKTDAYIVPIAAAQRDSGPSDWKPKSPGSRSLHEDDVDIVREGNFQVKPDVIEEPGVNQSSLALDVHPEVPPWTVSHPPPDLRQAQWTAWEPGKISPEVTSPLDPDCAISPPWGNEEPVGDVQEPLTHGLLPSEPQLPDFFFTQEKSSRAQECSLPALTPTMKTRAPFVTVPATHEIPAMFYPSESEHFQQSLDSSGGNLCSQSVAFPRSAPSARDRNSDTSVFGEYPEDGQRGSVPPALPDVTAQGRQSKWLKYQSSAQSHLIPGNSAEEEEDDICARSVLGMPAAEPGESGAADPSAASPAAPLAAGGRPGGRSGAAGAGPVSPGSALALRLPQAPLSAAARKVLSHLSCHGGTGEGQDITISELSFPPVDKVKHTNLPKRKISIPAVFQSHTHYKQVFKAALTEQLNIMLFELAQRLHHALSKVDISFYTAVKDGQSQAQGSSAPLCNHMHPAKLVMVKKEGQNKGRLFYACDAPKAEQCSFFKWIEDVNPTQTKSRPGAVLHDTKSIGTYLRSQKIAVYEESQLLVRKAFEIPTQRYSKFKKFMNTPASFDGDSKPKLYLKLSRKEHSSLYSKDDIWVVSKTLNFDPIDTFIASSAFFGPSSNNEIELLPLKGYSPSNWRSNMCVHALLVCNASGELASLRNMEEHFNPSTLPLIPYLLKTNFDSENATKRVNKRKFTPPAMSVKCSMMSGPVSSQVAMGVAEEMIQRFSLNADQAASLIHVAQMITCEKPKGGEQHQSFPITIIRGVFGAGKSYLLSVVILFLVQLFESSEATEGPRATPWKLLIASSTNVAVDRILLGLLELGFEDFIRVGSVRKITKAILPHSLHAGSGNENEQLKELLALLKEDLTPAEKIYVRKSIEQHKLGTNKTILQQVKVVGVTCAACPFPCLKALRFPVVVLDECSQMTEPASLLPIARFQCEKLILVGDPKQLPPTIQGSESVHEQGLEQTLFDRLCLMGHKPIVLRTQYRCHPALSAIANELFYSGHLIDGISQGDRAPLLEWLPTLCFYSVHGMEQIERDNSFYNMAEAHFTVKLIQSLIASGIEGADIGVITLYKSQMYKIQNLLSGVHSEAFEVKPVQVSTVDAFQGAEREIIVLSCVRTRHFGFIDSERRMNVALTRAKRHLLIVGSLPCLSRNRLWGRVIHHCRGWENGLQHASQCEQQLNDILKSYLENWEEEERCKKKEK</sequence>
<evidence type="ECO:0000256" key="16">
    <source>
        <dbReference type="ARBA" id="ARBA00066212"/>
    </source>
</evidence>
<feature type="region of interest" description="Disordered" evidence="20">
    <location>
        <begin position="1118"/>
        <end position="1158"/>
    </location>
</feature>
<evidence type="ECO:0000259" key="21">
    <source>
        <dbReference type="PROSITE" id="PS51999"/>
    </source>
</evidence>
<keyword evidence="11" id="KW-0234">DNA repair</keyword>
<evidence type="ECO:0000256" key="11">
    <source>
        <dbReference type="ARBA" id="ARBA00023204"/>
    </source>
</evidence>
<dbReference type="GO" id="GO:0016787">
    <property type="term" value="F:hydrolase activity"/>
    <property type="evidence" value="ECO:0007669"/>
    <property type="project" value="UniProtKB-KW"/>
</dbReference>
<evidence type="ECO:0000256" key="13">
    <source>
        <dbReference type="ARBA" id="ARBA00023242"/>
    </source>
</evidence>
<keyword evidence="13" id="KW-0539">Nucleus</keyword>
<keyword evidence="3" id="KW-0479">Metal-binding</keyword>
<evidence type="ECO:0000256" key="9">
    <source>
        <dbReference type="ARBA" id="ARBA00022833"/>
    </source>
</evidence>
<dbReference type="InterPro" id="IPR027417">
    <property type="entry name" value="P-loop_NTPase"/>
</dbReference>
<dbReference type="InterPro" id="IPR041677">
    <property type="entry name" value="DNA2/NAM7_AAA_11"/>
</dbReference>
<evidence type="ECO:0000256" key="20">
    <source>
        <dbReference type="SAM" id="MobiDB-lite"/>
    </source>
</evidence>
<evidence type="ECO:0000256" key="5">
    <source>
        <dbReference type="ARBA" id="ARBA00022763"/>
    </source>
</evidence>
<evidence type="ECO:0000256" key="2">
    <source>
        <dbReference type="ARBA" id="ARBA00022553"/>
    </source>
</evidence>
<dbReference type="Ensembl" id="ENSJHYT00000002649.1">
    <property type="protein sequence ID" value="ENSJHYP00000002132.1"/>
    <property type="gene ID" value="ENSJHYG00000001815.1"/>
</dbReference>
<evidence type="ECO:0000256" key="12">
    <source>
        <dbReference type="ARBA" id="ARBA00023235"/>
    </source>
</evidence>
<dbReference type="GO" id="GO:0043139">
    <property type="term" value="F:5'-3' DNA helicase activity"/>
    <property type="evidence" value="ECO:0007669"/>
    <property type="project" value="UniProtKB-EC"/>
</dbReference>
<evidence type="ECO:0000313" key="22">
    <source>
        <dbReference type="Ensembl" id="ENSJHYP00000002132.1"/>
    </source>
</evidence>
<evidence type="ECO:0000256" key="18">
    <source>
        <dbReference type="ARBA" id="ARBA00083828"/>
    </source>
</evidence>
<feature type="compositionally biased region" description="Polar residues" evidence="20">
    <location>
        <begin position="203"/>
        <end position="213"/>
    </location>
</feature>
<feature type="region of interest" description="Disordered" evidence="20">
    <location>
        <begin position="169"/>
        <end position="188"/>
    </location>
</feature>
<comment type="subcellular location">
    <subcellularLocation>
        <location evidence="1">Nucleus</location>
    </subcellularLocation>
</comment>
<dbReference type="InterPro" id="IPR041679">
    <property type="entry name" value="DNA2/NAM7-like_C"/>
</dbReference>
<dbReference type="InterPro" id="IPR018838">
    <property type="entry name" value="ZGRF1-like_N"/>
</dbReference>
<comment type="subunit">
    <text evidence="16">Interacts with DNA repair protein RAD51; the interaction promotes RAD51 strand exchange activity. Also interacts with DNA repair proteins EXO1 and BRCA1; the interactions are increased following DNA damage induction.</text>
</comment>
<evidence type="ECO:0000256" key="10">
    <source>
        <dbReference type="ARBA" id="ARBA00022840"/>
    </source>
</evidence>
<name>A0A8C5IC62_JUNHY</name>
<evidence type="ECO:0000256" key="4">
    <source>
        <dbReference type="ARBA" id="ARBA00022741"/>
    </source>
</evidence>
<keyword evidence="5" id="KW-0227">DNA damage</keyword>
<dbReference type="InterPro" id="IPR047187">
    <property type="entry name" value="SF1_C_Upf1"/>
</dbReference>
<keyword evidence="4" id="KW-0547">Nucleotide-binding</keyword>
<dbReference type="Gene3D" id="3.40.50.300">
    <property type="entry name" value="P-loop containing nucleotide triphosphate hydrolases"/>
    <property type="match status" value="2"/>
</dbReference>